<evidence type="ECO:0000256" key="2">
    <source>
        <dbReference type="ARBA" id="ARBA00023015"/>
    </source>
</evidence>
<protein>
    <recommendedName>
        <fullName evidence="6">BHLH domain-containing protein</fullName>
    </recommendedName>
</protein>
<dbReference type="PROSITE" id="PS50888">
    <property type="entry name" value="BHLH"/>
    <property type="match status" value="1"/>
</dbReference>
<dbReference type="Proteomes" id="UP001603857">
    <property type="component" value="Unassembled WGS sequence"/>
</dbReference>
<dbReference type="SMART" id="SM00353">
    <property type="entry name" value="HLH"/>
    <property type="match status" value="1"/>
</dbReference>
<dbReference type="SUPFAM" id="SSF47459">
    <property type="entry name" value="HLH, helix-loop-helix DNA-binding domain"/>
    <property type="match status" value="1"/>
</dbReference>
<dbReference type="Pfam" id="PF00010">
    <property type="entry name" value="HLH"/>
    <property type="match status" value="1"/>
</dbReference>
<gene>
    <name evidence="7" type="ORF">Fmac_008826</name>
</gene>
<feature type="coiled-coil region" evidence="5">
    <location>
        <begin position="55"/>
        <end position="92"/>
    </location>
</feature>
<dbReference type="Gene3D" id="4.10.280.10">
    <property type="entry name" value="Helix-loop-helix DNA-binding domain"/>
    <property type="match status" value="1"/>
</dbReference>
<dbReference type="CDD" id="cd04873">
    <property type="entry name" value="ACT_UUR-ACR-like"/>
    <property type="match status" value="1"/>
</dbReference>
<evidence type="ECO:0000259" key="6">
    <source>
        <dbReference type="PROSITE" id="PS50888"/>
    </source>
</evidence>
<dbReference type="PANTHER" id="PTHR13935">
    <property type="entry name" value="ACHAETE-SCUTE TRANSCRIPTION FACTOR-RELATED"/>
    <property type="match status" value="1"/>
</dbReference>
<comment type="subcellular location">
    <subcellularLocation>
        <location evidence="1">Nucleus</location>
    </subcellularLocation>
</comment>
<dbReference type="InterPro" id="IPR011598">
    <property type="entry name" value="bHLH_dom"/>
</dbReference>
<name>A0ABD1MYH2_9FABA</name>
<keyword evidence="5" id="KW-0175">Coiled coil</keyword>
<dbReference type="GO" id="GO:0005634">
    <property type="term" value="C:nucleus"/>
    <property type="evidence" value="ECO:0007669"/>
    <property type="project" value="UniProtKB-SubCell"/>
</dbReference>
<keyword evidence="2" id="KW-0805">Transcription regulation</keyword>
<keyword evidence="3" id="KW-0804">Transcription</keyword>
<dbReference type="EMBL" id="JBGMDY010000003">
    <property type="protein sequence ID" value="KAL2340886.1"/>
    <property type="molecule type" value="Genomic_DNA"/>
</dbReference>
<evidence type="ECO:0000313" key="7">
    <source>
        <dbReference type="EMBL" id="KAL2340886.1"/>
    </source>
</evidence>
<organism evidence="7 8">
    <name type="scientific">Flemingia macrophylla</name>
    <dbReference type="NCBI Taxonomy" id="520843"/>
    <lineage>
        <taxon>Eukaryota</taxon>
        <taxon>Viridiplantae</taxon>
        <taxon>Streptophyta</taxon>
        <taxon>Embryophyta</taxon>
        <taxon>Tracheophyta</taxon>
        <taxon>Spermatophyta</taxon>
        <taxon>Magnoliopsida</taxon>
        <taxon>eudicotyledons</taxon>
        <taxon>Gunneridae</taxon>
        <taxon>Pentapetalae</taxon>
        <taxon>rosids</taxon>
        <taxon>fabids</taxon>
        <taxon>Fabales</taxon>
        <taxon>Fabaceae</taxon>
        <taxon>Papilionoideae</taxon>
        <taxon>50 kb inversion clade</taxon>
        <taxon>NPAAA clade</taxon>
        <taxon>indigoferoid/millettioid clade</taxon>
        <taxon>Phaseoleae</taxon>
        <taxon>Flemingia</taxon>
    </lineage>
</organism>
<feature type="domain" description="BHLH" evidence="6">
    <location>
        <begin position="11"/>
        <end position="65"/>
    </location>
</feature>
<dbReference type="InterPro" id="IPR036638">
    <property type="entry name" value="HLH_DNA-bd_sf"/>
</dbReference>
<evidence type="ECO:0000256" key="1">
    <source>
        <dbReference type="ARBA" id="ARBA00004123"/>
    </source>
</evidence>
<keyword evidence="8" id="KW-1185">Reference proteome</keyword>
<evidence type="ECO:0000313" key="8">
    <source>
        <dbReference type="Proteomes" id="UP001603857"/>
    </source>
</evidence>
<keyword evidence="4" id="KW-0539">Nucleus</keyword>
<dbReference type="PANTHER" id="PTHR13935:SF46">
    <property type="entry name" value="TRANSCRIPTION FACTOR BHLH167-RELATED"/>
    <property type="match status" value="1"/>
</dbReference>
<evidence type="ECO:0000256" key="4">
    <source>
        <dbReference type="ARBA" id="ARBA00023242"/>
    </source>
</evidence>
<evidence type="ECO:0000256" key="3">
    <source>
        <dbReference type="ARBA" id="ARBA00023163"/>
    </source>
</evidence>
<sequence>MKRSANTNNDSAKLDRKTIERNRRIQMKSLCLQLASLIPPNHKPSKLIVGQPDQLDHAARYIEHMRERIEKLKKKKEQMSRERDVNKNVECKLPVLELRDLGSGIEVVVVSGLNKTFLLHEIISVLEEEGAEVVAASFSTIGERVFYVVHAQVKISRVGVETTRVYARLQEFIAPLEILPEDL</sequence>
<dbReference type="InterPro" id="IPR015660">
    <property type="entry name" value="MASH1/Ascl1a-like"/>
</dbReference>
<proteinExistence type="predicted"/>
<dbReference type="AlphaFoldDB" id="A0ABD1MYH2"/>
<evidence type="ECO:0000256" key="5">
    <source>
        <dbReference type="SAM" id="Coils"/>
    </source>
</evidence>
<accession>A0ABD1MYH2</accession>
<comment type="caution">
    <text evidence="7">The sequence shown here is derived from an EMBL/GenBank/DDBJ whole genome shotgun (WGS) entry which is preliminary data.</text>
</comment>
<reference evidence="7 8" key="1">
    <citation type="submission" date="2024-08" db="EMBL/GenBank/DDBJ databases">
        <title>Insights into the chromosomal genome structure of Flemingia macrophylla.</title>
        <authorList>
            <person name="Ding Y."/>
            <person name="Zhao Y."/>
            <person name="Bi W."/>
            <person name="Wu M."/>
            <person name="Zhao G."/>
            <person name="Gong Y."/>
            <person name="Li W."/>
            <person name="Zhang P."/>
        </authorList>
    </citation>
    <scope>NUCLEOTIDE SEQUENCE [LARGE SCALE GENOMIC DNA]</scope>
    <source>
        <strain evidence="7">DYQJB</strain>
        <tissue evidence="7">Leaf</tissue>
    </source>
</reference>
<dbReference type="GO" id="GO:0006355">
    <property type="term" value="P:regulation of DNA-templated transcription"/>
    <property type="evidence" value="ECO:0007669"/>
    <property type="project" value="UniProtKB-ARBA"/>
</dbReference>